<dbReference type="GO" id="GO:0005524">
    <property type="term" value="F:ATP binding"/>
    <property type="evidence" value="ECO:0007669"/>
    <property type="project" value="UniProtKB-KW"/>
</dbReference>
<dbReference type="RefSeq" id="WP_146648592.1">
    <property type="nucleotide sequence ID" value="NZ_CP012333.1"/>
</dbReference>
<keyword evidence="9" id="KW-0902">Two-component regulatory system</keyword>
<keyword evidence="7 13" id="KW-0418">Kinase</keyword>
<gene>
    <name evidence="13" type="ORF">AKJ09_04129</name>
</gene>
<evidence type="ECO:0000313" key="14">
    <source>
        <dbReference type="Proteomes" id="UP000064967"/>
    </source>
</evidence>
<feature type="domain" description="Histidine kinase" evidence="11">
    <location>
        <begin position="297"/>
        <end position="507"/>
    </location>
</feature>
<protein>
    <recommendedName>
        <fullName evidence="3">histidine kinase</fullName>
        <ecNumber evidence="3">2.7.13.3</ecNumber>
    </recommendedName>
</protein>
<dbReference type="PRINTS" id="PR00344">
    <property type="entry name" value="BCTRLSENSOR"/>
</dbReference>
<dbReference type="PANTHER" id="PTHR43065">
    <property type="entry name" value="SENSOR HISTIDINE KINASE"/>
    <property type="match status" value="1"/>
</dbReference>
<feature type="transmembrane region" description="Helical" evidence="10">
    <location>
        <begin position="205"/>
        <end position="225"/>
    </location>
</feature>
<proteinExistence type="predicted"/>
<keyword evidence="5" id="KW-0808">Transferase</keyword>
<dbReference type="PATRIC" id="fig|1391654.3.peg.4186"/>
<keyword evidence="6" id="KW-0547">Nucleotide-binding</keyword>
<dbReference type="KEGG" id="llu:AKJ09_04129"/>
<dbReference type="InterPro" id="IPR005467">
    <property type="entry name" value="His_kinase_dom"/>
</dbReference>
<evidence type="ECO:0000256" key="5">
    <source>
        <dbReference type="ARBA" id="ARBA00022679"/>
    </source>
</evidence>
<evidence type="ECO:0000256" key="2">
    <source>
        <dbReference type="ARBA" id="ARBA00004370"/>
    </source>
</evidence>
<evidence type="ECO:0000256" key="7">
    <source>
        <dbReference type="ARBA" id="ARBA00022777"/>
    </source>
</evidence>
<dbReference type="STRING" id="1391654.AKJ09_04129"/>
<dbReference type="Gene3D" id="1.10.287.130">
    <property type="match status" value="1"/>
</dbReference>
<dbReference type="Gene3D" id="6.10.340.10">
    <property type="match status" value="1"/>
</dbReference>
<comment type="catalytic activity">
    <reaction evidence="1">
        <text>ATP + protein L-histidine = ADP + protein N-phospho-L-histidine.</text>
        <dbReference type="EC" id="2.7.13.3"/>
    </reaction>
</comment>
<name>A0A0K1PVA7_9BACT</name>
<organism evidence="13 14">
    <name type="scientific">Labilithrix luteola</name>
    <dbReference type="NCBI Taxonomy" id="1391654"/>
    <lineage>
        <taxon>Bacteria</taxon>
        <taxon>Pseudomonadati</taxon>
        <taxon>Myxococcota</taxon>
        <taxon>Polyangia</taxon>
        <taxon>Polyangiales</taxon>
        <taxon>Labilitrichaceae</taxon>
        <taxon>Labilithrix</taxon>
    </lineage>
</organism>
<reference evidence="13 14" key="1">
    <citation type="submission" date="2015-08" db="EMBL/GenBank/DDBJ databases">
        <authorList>
            <person name="Babu N.S."/>
            <person name="Beckwith C.J."/>
            <person name="Beseler K.G."/>
            <person name="Brison A."/>
            <person name="Carone J.V."/>
            <person name="Caskin T.P."/>
            <person name="Diamond M."/>
            <person name="Durham M.E."/>
            <person name="Foxe J.M."/>
            <person name="Go M."/>
            <person name="Henderson B.A."/>
            <person name="Jones I.B."/>
            <person name="McGettigan J.A."/>
            <person name="Micheletti S.J."/>
            <person name="Nasrallah M.E."/>
            <person name="Ortiz D."/>
            <person name="Piller C.R."/>
            <person name="Privatt S.R."/>
            <person name="Schneider S.L."/>
            <person name="Sharp S."/>
            <person name="Smith T.C."/>
            <person name="Stanton J.D."/>
            <person name="Ullery H.E."/>
            <person name="Wilson R.J."/>
            <person name="Serrano M.G."/>
            <person name="Buck G."/>
            <person name="Lee V."/>
            <person name="Wang Y."/>
            <person name="Carvalho R."/>
            <person name="Voegtly L."/>
            <person name="Shi R."/>
            <person name="Duckworth R."/>
            <person name="Johnson A."/>
            <person name="Loviza R."/>
            <person name="Walstead R."/>
            <person name="Shah Z."/>
            <person name="Kiflezghi M."/>
            <person name="Wade K."/>
            <person name="Ball S.L."/>
            <person name="Bradley K.W."/>
            <person name="Asai D.J."/>
            <person name="Bowman C.A."/>
            <person name="Russell D.A."/>
            <person name="Pope W.H."/>
            <person name="Jacobs-Sera D."/>
            <person name="Hendrix R.W."/>
            <person name="Hatfull G.F."/>
        </authorList>
    </citation>
    <scope>NUCLEOTIDE SEQUENCE [LARGE SCALE GENOMIC DNA]</scope>
    <source>
        <strain evidence="13 14">DSM 27648</strain>
    </source>
</reference>
<accession>A0A0K1PVA7</accession>
<dbReference type="PROSITE" id="PS50885">
    <property type="entry name" value="HAMP"/>
    <property type="match status" value="1"/>
</dbReference>
<evidence type="ECO:0000256" key="9">
    <source>
        <dbReference type="ARBA" id="ARBA00023012"/>
    </source>
</evidence>
<dbReference type="GO" id="GO:0016020">
    <property type="term" value="C:membrane"/>
    <property type="evidence" value="ECO:0007669"/>
    <property type="project" value="UniProtKB-SubCell"/>
</dbReference>
<evidence type="ECO:0000256" key="4">
    <source>
        <dbReference type="ARBA" id="ARBA00022553"/>
    </source>
</evidence>
<evidence type="ECO:0000259" key="12">
    <source>
        <dbReference type="PROSITE" id="PS50885"/>
    </source>
</evidence>
<keyword evidence="10" id="KW-1133">Transmembrane helix</keyword>
<dbReference type="SMART" id="SM00388">
    <property type="entry name" value="HisKA"/>
    <property type="match status" value="1"/>
</dbReference>
<dbReference type="Pfam" id="PF02518">
    <property type="entry name" value="HATPase_c"/>
    <property type="match status" value="1"/>
</dbReference>
<dbReference type="Pfam" id="PF00672">
    <property type="entry name" value="HAMP"/>
    <property type="match status" value="1"/>
</dbReference>
<keyword evidence="14" id="KW-1185">Reference proteome</keyword>
<keyword evidence="10" id="KW-0472">Membrane</keyword>
<dbReference type="GO" id="GO:0000155">
    <property type="term" value="F:phosphorelay sensor kinase activity"/>
    <property type="evidence" value="ECO:0007669"/>
    <property type="project" value="InterPro"/>
</dbReference>
<dbReference type="SMART" id="SM00304">
    <property type="entry name" value="HAMP"/>
    <property type="match status" value="1"/>
</dbReference>
<sequence>MTRASLPPADSPRRTVARRILASFAITLLAFAVTAGYSASSQKRTAEDSEELAKGYVPVALKLGQLRAVQSTLASLVDGIPDEKNPVSTRILLETLTSVRRAMLEETRASMQNLRELGGPETKQLALDLTGELDLAHSTYASDKLAFDRLFAAFDASDRDGVNRELVQLGTMEHDGDKRLRALAEHVDRAMNDLSDRTRARERRAFLQLALLTALTLAVGVAVAIHTRRVLRPLEHVTERARAVARGDLTPQPLTRSDDEIGQLSTAFERMVGAVARAQSRAVANERLAAIGKMAAHVTHEIRNPLSSIGLNIELLEEELAGSSVPDEAKSLLAAITREVQRLEHLSEEYLRVARLPQPRMEADDIASAVREIVAFARPEMERAGLELVLDVDEDLPAALFDEGQIRQALLNVMRNAREAMSDGGRIDVSVRADGMSVAVGVDDRGGGIPDDVRARIFDPFFSTKGEGTGLGLAITRQIVEAHGGTISCEAREGGGTSFRILLPIAPHRLSGAHSSRMSRVSTNQRREA</sequence>
<dbReference type="EMBL" id="CP012333">
    <property type="protein sequence ID" value="AKU97465.1"/>
    <property type="molecule type" value="Genomic_DNA"/>
</dbReference>
<dbReference type="PROSITE" id="PS50109">
    <property type="entry name" value="HIS_KIN"/>
    <property type="match status" value="1"/>
</dbReference>
<dbReference type="SUPFAM" id="SSF158472">
    <property type="entry name" value="HAMP domain-like"/>
    <property type="match status" value="1"/>
</dbReference>
<comment type="subcellular location">
    <subcellularLocation>
        <location evidence="2">Membrane</location>
    </subcellularLocation>
</comment>
<dbReference type="InterPro" id="IPR003594">
    <property type="entry name" value="HATPase_dom"/>
</dbReference>
<feature type="domain" description="HAMP" evidence="12">
    <location>
        <begin position="228"/>
        <end position="280"/>
    </location>
</feature>
<keyword evidence="10" id="KW-0812">Transmembrane</keyword>
<evidence type="ECO:0000256" key="1">
    <source>
        <dbReference type="ARBA" id="ARBA00000085"/>
    </source>
</evidence>
<keyword evidence="8" id="KW-0067">ATP-binding</keyword>
<dbReference type="Gene3D" id="3.30.565.10">
    <property type="entry name" value="Histidine kinase-like ATPase, C-terminal domain"/>
    <property type="match status" value="1"/>
</dbReference>
<dbReference type="Pfam" id="PF00512">
    <property type="entry name" value="HisKA"/>
    <property type="match status" value="1"/>
</dbReference>
<dbReference type="CDD" id="cd00082">
    <property type="entry name" value="HisKA"/>
    <property type="match status" value="1"/>
</dbReference>
<evidence type="ECO:0000256" key="8">
    <source>
        <dbReference type="ARBA" id="ARBA00022840"/>
    </source>
</evidence>
<dbReference type="InterPro" id="IPR036097">
    <property type="entry name" value="HisK_dim/P_sf"/>
</dbReference>
<dbReference type="AlphaFoldDB" id="A0A0K1PVA7"/>
<evidence type="ECO:0000256" key="10">
    <source>
        <dbReference type="SAM" id="Phobius"/>
    </source>
</evidence>
<evidence type="ECO:0000313" key="13">
    <source>
        <dbReference type="EMBL" id="AKU97465.1"/>
    </source>
</evidence>
<feature type="transmembrane region" description="Helical" evidence="10">
    <location>
        <begin position="20"/>
        <end position="39"/>
    </location>
</feature>
<dbReference type="InterPro" id="IPR036890">
    <property type="entry name" value="HATPase_C_sf"/>
</dbReference>
<evidence type="ECO:0000256" key="3">
    <source>
        <dbReference type="ARBA" id="ARBA00012438"/>
    </source>
</evidence>
<dbReference type="SUPFAM" id="SSF55874">
    <property type="entry name" value="ATPase domain of HSP90 chaperone/DNA topoisomerase II/histidine kinase"/>
    <property type="match status" value="1"/>
</dbReference>
<evidence type="ECO:0000256" key="6">
    <source>
        <dbReference type="ARBA" id="ARBA00022741"/>
    </source>
</evidence>
<dbReference type="PANTHER" id="PTHR43065:SF10">
    <property type="entry name" value="PEROXIDE STRESS-ACTIVATED HISTIDINE KINASE MAK3"/>
    <property type="match status" value="1"/>
</dbReference>
<dbReference type="SUPFAM" id="SSF47384">
    <property type="entry name" value="Homodimeric domain of signal transducing histidine kinase"/>
    <property type="match status" value="1"/>
</dbReference>
<evidence type="ECO:0000259" key="11">
    <source>
        <dbReference type="PROSITE" id="PS50109"/>
    </source>
</evidence>
<dbReference type="OrthoDB" id="9781147at2"/>
<dbReference type="SMART" id="SM00387">
    <property type="entry name" value="HATPase_c"/>
    <property type="match status" value="1"/>
</dbReference>
<dbReference type="Proteomes" id="UP000064967">
    <property type="component" value="Chromosome"/>
</dbReference>
<dbReference type="EC" id="2.7.13.3" evidence="3"/>
<dbReference type="InterPro" id="IPR003661">
    <property type="entry name" value="HisK_dim/P_dom"/>
</dbReference>
<keyword evidence="4" id="KW-0597">Phosphoprotein</keyword>
<dbReference type="InterPro" id="IPR004358">
    <property type="entry name" value="Sig_transdc_His_kin-like_C"/>
</dbReference>
<dbReference type="CDD" id="cd06225">
    <property type="entry name" value="HAMP"/>
    <property type="match status" value="1"/>
</dbReference>
<dbReference type="InterPro" id="IPR003660">
    <property type="entry name" value="HAMP_dom"/>
</dbReference>